<comment type="similarity">
    <text evidence="1">Belongs to the peptidase S1 family. Snake venom subfamily.</text>
</comment>
<accession>A0A8C5S0U1</accession>
<organism evidence="5 6">
    <name type="scientific">Laticauda laticaudata</name>
    <name type="common">Blue-ringed sea krait</name>
    <name type="synonym">Blue-lipped sea krait</name>
    <dbReference type="NCBI Taxonomy" id="8630"/>
    <lineage>
        <taxon>Eukaryota</taxon>
        <taxon>Metazoa</taxon>
        <taxon>Chordata</taxon>
        <taxon>Craniata</taxon>
        <taxon>Vertebrata</taxon>
        <taxon>Euteleostomi</taxon>
        <taxon>Lepidosauria</taxon>
        <taxon>Squamata</taxon>
        <taxon>Bifurcata</taxon>
        <taxon>Unidentata</taxon>
        <taxon>Episquamata</taxon>
        <taxon>Toxicofera</taxon>
        <taxon>Serpentes</taxon>
        <taxon>Colubroidea</taxon>
        <taxon>Elapidae</taxon>
        <taxon>Laticaudinae</taxon>
        <taxon>Laticauda</taxon>
    </lineage>
</organism>
<proteinExistence type="inferred from homology"/>
<dbReference type="Gene3D" id="2.40.10.10">
    <property type="entry name" value="Trypsin-like serine proteases"/>
    <property type="match status" value="1"/>
</dbReference>
<dbReference type="InterPro" id="IPR043504">
    <property type="entry name" value="Peptidase_S1_PA_chymotrypsin"/>
</dbReference>
<dbReference type="InterPro" id="IPR009003">
    <property type="entry name" value="Peptidase_S1_PA"/>
</dbReference>
<evidence type="ECO:0000256" key="1">
    <source>
        <dbReference type="ARBA" id="ARBA00009228"/>
    </source>
</evidence>
<dbReference type="GO" id="GO:0006508">
    <property type="term" value="P:proteolysis"/>
    <property type="evidence" value="ECO:0007669"/>
    <property type="project" value="InterPro"/>
</dbReference>
<evidence type="ECO:0000256" key="2">
    <source>
        <dbReference type="ARBA" id="ARBA00023157"/>
    </source>
</evidence>
<evidence type="ECO:0000256" key="3">
    <source>
        <dbReference type="SAM" id="SignalP"/>
    </source>
</evidence>
<protein>
    <recommendedName>
        <fullName evidence="4">Peptidase S1 domain-containing protein</fullName>
    </recommendedName>
</protein>
<dbReference type="InterPro" id="IPR001254">
    <property type="entry name" value="Trypsin_dom"/>
</dbReference>
<keyword evidence="2" id="KW-1015">Disulfide bond</keyword>
<dbReference type="Proteomes" id="UP000694406">
    <property type="component" value="Unplaced"/>
</dbReference>
<dbReference type="SUPFAM" id="SSF50494">
    <property type="entry name" value="Trypsin-like serine proteases"/>
    <property type="match status" value="1"/>
</dbReference>
<keyword evidence="3" id="KW-0732">Signal</keyword>
<dbReference type="PANTHER" id="PTHR24252">
    <property type="entry name" value="ACROSIN-RELATED"/>
    <property type="match status" value="1"/>
</dbReference>
<dbReference type="GeneTree" id="ENSGT00940000155138"/>
<evidence type="ECO:0000313" key="6">
    <source>
        <dbReference type="Proteomes" id="UP000694406"/>
    </source>
</evidence>
<name>A0A8C5S0U1_LATLA</name>
<dbReference type="AlphaFoldDB" id="A0A8C5S0U1"/>
<sequence>MFFLPLTNIYVLLVCGQVVKQNRIVGGEDASLNAWPWQASLQYQGKHVCGATLISSEWILTAAHCFPKEPDLQNLRAPRIPPFNP</sequence>
<dbReference type="InterPro" id="IPR018114">
    <property type="entry name" value="TRYPSIN_HIS"/>
</dbReference>
<feature type="chain" id="PRO_5034435534" description="Peptidase S1 domain-containing protein" evidence="3">
    <location>
        <begin position="17"/>
        <end position="85"/>
    </location>
</feature>
<feature type="signal peptide" evidence="3">
    <location>
        <begin position="1"/>
        <end position="16"/>
    </location>
</feature>
<reference evidence="5" key="1">
    <citation type="submission" date="2025-08" db="UniProtKB">
        <authorList>
            <consortium name="Ensembl"/>
        </authorList>
    </citation>
    <scope>IDENTIFICATION</scope>
</reference>
<dbReference type="PROSITE" id="PS00134">
    <property type="entry name" value="TRYPSIN_HIS"/>
    <property type="match status" value="1"/>
</dbReference>
<dbReference type="Pfam" id="PF00089">
    <property type="entry name" value="Trypsin"/>
    <property type="match status" value="1"/>
</dbReference>
<evidence type="ECO:0000313" key="5">
    <source>
        <dbReference type="Ensembl" id="ENSLLTP00000011334.1"/>
    </source>
</evidence>
<dbReference type="PANTHER" id="PTHR24252:SF7">
    <property type="entry name" value="HYALIN"/>
    <property type="match status" value="1"/>
</dbReference>
<feature type="domain" description="Peptidase S1" evidence="4">
    <location>
        <begin position="24"/>
        <end position="85"/>
    </location>
</feature>
<evidence type="ECO:0000259" key="4">
    <source>
        <dbReference type="PROSITE" id="PS50240"/>
    </source>
</evidence>
<dbReference type="PROSITE" id="PS50240">
    <property type="entry name" value="TRYPSIN_DOM"/>
    <property type="match status" value="1"/>
</dbReference>
<dbReference type="GO" id="GO:0004252">
    <property type="term" value="F:serine-type endopeptidase activity"/>
    <property type="evidence" value="ECO:0007669"/>
    <property type="project" value="InterPro"/>
</dbReference>
<reference evidence="5" key="2">
    <citation type="submission" date="2025-09" db="UniProtKB">
        <authorList>
            <consortium name="Ensembl"/>
        </authorList>
    </citation>
    <scope>IDENTIFICATION</scope>
</reference>
<dbReference type="Ensembl" id="ENSLLTT00000011782.1">
    <property type="protein sequence ID" value="ENSLLTP00000011334.1"/>
    <property type="gene ID" value="ENSLLTG00000008718.1"/>
</dbReference>
<keyword evidence="6" id="KW-1185">Reference proteome</keyword>